<feature type="compositionally biased region" description="Basic and acidic residues" evidence="1">
    <location>
        <begin position="16"/>
        <end position="28"/>
    </location>
</feature>
<accession>A0A2H1EHW4</accession>
<evidence type="ECO:0000256" key="1">
    <source>
        <dbReference type="SAM" id="MobiDB-lite"/>
    </source>
</evidence>
<gene>
    <name evidence="2" type="ORF">NSIN_30107</name>
</gene>
<name>A0A2H1EHW4_9ARCH</name>
<keyword evidence="3" id="KW-1185">Reference proteome</keyword>
<evidence type="ECO:0000313" key="2">
    <source>
        <dbReference type="EMBL" id="SHO46421.1"/>
    </source>
</evidence>
<sequence length="90" mass="9615">MIVTEDGELADGVYDTPHEPAESVHEDALNVPPVPPSLQDIEPVGVEAELETSDTVDVKDIDDTDVTDVGFAFTERVVVSGVVLVLVELL</sequence>
<evidence type="ECO:0000313" key="3">
    <source>
        <dbReference type="Proteomes" id="UP000232412"/>
    </source>
</evidence>
<dbReference type="AlphaFoldDB" id="A0A2H1EHW4"/>
<organism evidence="2 3">
    <name type="scientific">Nitrosotalea sinensis</name>
    <dbReference type="NCBI Taxonomy" id="1499975"/>
    <lineage>
        <taxon>Archaea</taxon>
        <taxon>Nitrososphaerota</taxon>
        <taxon>Nitrososphaeria</taxon>
        <taxon>Nitrosotaleales</taxon>
        <taxon>Nitrosotaleaceae</taxon>
        <taxon>Nitrosotalea</taxon>
    </lineage>
</organism>
<protein>
    <submittedName>
        <fullName evidence="2">Uncharacterized protein</fullName>
    </submittedName>
</protein>
<feature type="region of interest" description="Disordered" evidence="1">
    <location>
        <begin position="1"/>
        <end position="30"/>
    </location>
</feature>
<dbReference type="EMBL" id="FRFC01000004">
    <property type="protein sequence ID" value="SHO46421.1"/>
    <property type="molecule type" value="Genomic_DNA"/>
</dbReference>
<proteinExistence type="predicted"/>
<reference evidence="3" key="1">
    <citation type="submission" date="2016-12" db="EMBL/GenBank/DDBJ databases">
        <authorList>
            <person name="Herbold C."/>
        </authorList>
    </citation>
    <scope>NUCLEOTIDE SEQUENCE [LARGE SCALE GENOMIC DNA]</scope>
</reference>
<dbReference type="Proteomes" id="UP000232412">
    <property type="component" value="Unassembled WGS sequence"/>
</dbReference>